<dbReference type="PRINTS" id="PR00344">
    <property type="entry name" value="BCTRLSENSOR"/>
</dbReference>
<dbReference type="EMBL" id="CP001344">
    <property type="protein sequence ID" value="ACL43935.1"/>
    <property type="molecule type" value="Genomic_DNA"/>
</dbReference>
<evidence type="ECO:0000256" key="1">
    <source>
        <dbReference type="ARBA" id="ARBA00000085"/>
    </source>
</evidence>
<evidence type="ECO:0000256" key="5">
    <source>
        <dbReference type="ARBA" id="ARBA00022679"/>
    </source>
</evidence>
<dbReference type="Gene3D" id="1.10.287.130">
    <property type="match status" value="1"/>
</dbReference>
<dbReference type="SMART" id="SM00388">
    <property type="entry name" value="HisKA"/>
    <property type="match status" value="1"/>
</dbReference>
<dbReference type="Pfam" id="PF00512">
    <property type="entry name" value="HisKA"/>
    <property type="match status" value="1"/>
</dbReference>
<evidence type="ECO:0000256" key="8">
    <source>
        <dbReference type="ARBA" id="ARBA00022989"/>
    </source>
</evidence>
<keyword evidence="10 11" id="KW-0472">Membrane</keyword>
<dbReference type="SUPFAM" id="SSF47384">
    <property type="entry name" value="Homodimeric domain of signal transducing histidine kinase"/>
    <property type="match status" value="1"/>
</dbReference>
<dbReference type="GO" id="GO:0005886">
    <property type="term" value="C:plasma membrane"/>
    <property type="evidence" value="ECO:0007669"/>
    <property type="project" value="TreeGrafter"/>
</dbReference>
<dbReference type="eggNOG" id="COG2205">
    <property type="taxonomic scope" value="Bacteria"/>
</dbReference>
<comment type="catalytic activity">
    <reaction evidence="1">
        <text>ATP + protein L-histidine = ADP + protein N-phospho-L-histidine.</text>
        <dbReference type="EC" id="2.7.13.3"/>
    </reaction>
</comment>
<accession>B8HQE5</accession>
<dbReference type="KEGG" id="cyn:Cyan7425_1565"/>
<feature type="transmembrane region" description="Helical" evidence="11">
    <location>
        <begin position="247"/>
        <end position="269"/>
    </location>
</feature>
<dbReference type="SMART" id="SM00304">
    <property type="entry name" value="HAMP"/>
    <property type="match status" value="1"/>
</dbReference>
<evidence type="ECO:0000256" key="7">
    <source>
        <dbReference type="ARBA" id="ARBA00022777"/>
    </source>
</evidence>
<feature type="domain" description="HAMP" evidence="13">
    <location>
        <begin position="270"/>
        <end position="322"/>
    </location>
</feature>
<evidence type="ECO:0000313" key="14">
    <source>
        <dbReference type="EMBL" id="ACL43935.1"/>
    </source>
</evidence>
<evidence type="ECO:0000256" key="11">
    <source>
        <dbReference type="SAM" id="Phobius"/>
    </source>
</evidence>
<evidence type="ECO:0000256" key="10">
    <source>
        <dbReference type="ARBA" id="ARBA00023136"/>
    </source>
</evidence>
<dbReference type="CDD" id="cd06225">
    <property type="entry name" value="HAMP"/>
    <property type="match status" value="1"/>
</dbReference>
<dbReference type="PROSITE" id="PS50885">
    <property type="entry name" value="HAMP"/>
    <property type="match status" value="1"/>
</dbReference>
<dbReference type="CDD" id="cd00075">
    <property type="entry name" value="HATPase"/>
    <property type="match status" value="1"/>
</dbReference>
<dbReference type="InterPro" id="IPR005467">
    <property type="entry name" value="His_kinase_dom"/>
</dbReference>
<feature type="domain" description="Histidine kinase" evidence="12">
    <location>
        <begin position="330"/>
        <end position="538"/>
    </location>
</feature>
<dbReference type="HOGENOM" id="CLU_000445_89_6_3"/>
<dbReference type="FunFam" id="3.30.565.10:FF:000006">
    <property type="entry name" value="Sensor histidine kinase WalK"/>
    <property type="match status" value="1"/>
</dbReference>
<keyword evidence="6 11" id="KW-0812">Transmembrane</keyword>
<dbReference type="AlphaFoldDB" id="B8HQE5"/>
<protein>
    <recommendedName>
        <fullName evidence="3">histidine kinase</fullName>
        <ecNumber evidence="3">2.7.13.3</ecNumber>
    </recommendedName>
</protein>
<keyword evidence="4" id="KW-0597">Phosphoprotein</keyword>
<dbReference type="PROSITE" id="PS50109">
    <property type="entry name" value="HIS_KIN"/>
    <property type="match status" value="1"/>
</dbReference>
<evidence type="ECO:0000256" key="4">
    <source>
        <dbReference type="ARBA" id="ARBA00022553"/>
    </source>
</evidence>
<dbReference type="GO" id="GO:0000155">
    <property type="term" value="F:phosphorelay sensor kinase activity"/>
    <property type="evidence" value="ECO:0007669"/>
    <property type="project" value="InterPro"/>
</dbReference>
<dbReference type="Pfam" id="PF02518">
    <property type="entry name" value="HATPase_c"/>
    <property type="match status" value="1"/>
</dbReference>
<evidence type="ECO:0000256" key="2">
    <source>
        <dbReference type="ARBA" id="ARBA00004370"/>
    </source>
</evidence>
<dbReference type="SUPFAM" id="SSF158472">
    <property type="entry name" value="HAMP domain-like"/>
    <property type="match status" value="1"/>
</dbReference>
<gene>
    <name evidence="14" type="ordered locus">Cyan7425_1565</name>
</gene>
<dbReference type="InterPro" id="IPR004358">
    <property type="entry name" value="Sig_transdc_His_kin-like_C"/>
</dbReference>
<keyword evidence="8 11" id="KW-1133">Transmembrane helix</keyword>
<dbReference type="SUPFAM" id="SSF55874">
    <property type="entry name" value="ATPase domain of HSP90 chaperone/DNA topoisomerase II/histidine kinase"/>
    <property type="match status" value="1"/>
</dbReference>
<dbReference type="InterPro" id="IPR003660">
    <property type="entry name" value="HAMP_dom"/>
</dbReference>
<evidence type="ECO:0000256" key="3">
    <source>
        <dbReference type="ARBA" id="ARBA00012438"/>
    </source>
</evidence>
<evidence type="ECO:0000256" key="6">
    <source>
        <dbReference type="ARBA" id="ARBA00022692"/>
    </source>
</evidence>
<organism evidence="14">
    <name type="scientific">Cyanothece sp. (strain PCC 7425 / ATCC 29141)</name>
    <dbReference type="NCBI Taxonomy" id="395961"/>
    <lineage>
        <taxon>Bacteria</taxon>
        <taxon>Bacillati</taxon>
        <taxon>Cyanobacteriota</taxon>
        <taxon>Cyanophyceae</taxon>
        <taxon>Gomontiellales</taxon>
        <taxon>Cyanothecaceae</taxon>
        <taxon>Cyanothece</taxon>
    </lineage>
</organism>
<sequence>MSLVLSFYENCLIKSMVNHPKGKNQHQSLLSHSPKLTQYHSLEESTEANPRVRRWRLLGEARTRILIWYTVLMAIFVIVTIPMVRQRLFARVNERVRSELVHEMTEFQTLLSGTETLDDRQLEEKLQAQGRSIPQGRPRNLEELATLFDIFMFHQLPEDDTYLIAILNQQFYKSSSRSLPAALQPGSKLMNRWLGLTQPERGEEVSTESQDSILYLAEPIQFEGKTLGVFVVAHLTAGERQEALEALLVLVEVSLVAFLGALFLSWMVAGRVLEPLRLLSVTAQSISESDLTQRLAVRGDGEIAELTATFNEMMDRLESAFESQRNFINDAGHELRTPITIVRGHLELMGTDPAEQTETLALVMDELDRMSRLVEDLVLLAKAERPDFLHLETVNLEVLAQELFSKATALANRNWQLESSATAAVILDRQRVTQAVMNLAQNATQHTCATDTISLGVATDNGKVLLWVKDTGEGIAPVDQERIFERFARVAHSRRRSEGAGLGLAIVRAIAAAHGGEVRLQSQVGIGSTFTVILPLEPSTEIRRLFLNHASNSDR</sequence>
<dbReference type="InterPro" id="IPR036097">
    <property type="entry name" value="HisK_dim/P_sf"/>
</dbReference>
<keyword evidence="9" id="KW-0902">Two-component regulatory system</keyword>
<dbReference type="CDD" id="cd00082">
    <property type="entry name" value="HisKA"/>
    <property type="match status" value="1"/>
</dbReference>
<dbReference type="FunFam" id="1.10.287.130:FF:000001">
    <property type="entry name" value="Two-component sensor histidine kinase"/>
    <property type="match status" value="1"/>
</dbReference>
<reference evidence="14" key="1">
    <citation type="submission" date="2009-01" db="EMBL/GenBank/DDBJ databases">
        <title>Complete sequence of chromosome Cyanothece sp. PCC 7425.</title>
        <authorList>
            <consortium name="US DOE Joint Genome Institute"/>
            <person name="Lucas S."/>
            <person name="Copeland A."/>
            <person name="Lapidus A."/>
            <person name="Glavina del Rio T."/>
            <person name="Dalin E."/>
            <person name="Tice H."/>
            <person name="Bruce D."/>
            <person name="Goodwin L."/>
            <person name="Pitluck S."/>
            <person name="Sims D."/>
            <person name="Meineke L."/>
            <person name="Brettin T."/>
            <person name="Detter J.C."/>
            <person name="Han C."/>
            <person name="Larimer F."/>
            <person name="Land M."/>
            <person name="Hauser L."/>
            <person name="Kyrpides N."/>
            <person name="Ovchinnikova G."/>
            <person name="Liberton M."/>
            <person name="Stoeckel J."/>
            <person name="Banerjee A."/>
            <person name="Singh A."/>
            <person name="Page L."/>
            <person name="Sato H."/>
            <person name="Zhao L."/>
            <person name="Sherman L."/>
            <person name="Pakrasi H."/>
            <person name="Richardson P."/>
        </authorList>
    </citation>
    <scope>NUCLEOTIDE SEQUENCE</scope>
    <source>
        <strain evidence="14">PCC 7425</strain>
    </source>
</reference>
<feature type="transmembrane region" description="Helical" evidence="11">
    <location>
        <begin position="65"/>
        <end position="84"/>
    </location>
</feature>
<keyword evidence="5" id="KW-0808">Transferase</keyword>
<dbReference type="PANTHER" id="PTHR45436">
    <property type="entry name" value="SENSOR HISTIDINE KINASE YKOH"/>
    <property type="match status" value="1"/>
</dbReference>
<evidence type="ECO:0000259" key="13">
    <source>
        <dbReference type="PROSITE" id="PS50885"/>
    </source>
</evidence>
<keyword evidence="7 14" id="KW-0418">Kinase</keyword>
<evidence type="ECO:0000259" key="12">
    <source>
        <dbReference type="PROSITE" id="PS50109"/>
    </source>
</evidence>
<proteinExistence type="predicted"/>
<dbReference type="InterPro" id="IPR050428">
    <property type="entry name" value="TCS_sensor_his_kinase"/>
</dbReference>
<dbReference type="PANTHER" id="PTHR45436:SF5">
    <property type="entry name" value="SENSOR HISTIDINE KINASE TRCS"/>
    <property type="match status" value="1"/>
</dbReference>
<dbReference type="STRING" id="395961.Cyan7425_1565"/>
<dbReference type="InterPro" id="IPR036890">
    <property type="entry name" value="HATPase_C_sf"/>
</dbReference>
<name>B8HQE5_CYAP4</name>
<dbReference type="Pfam" id="PF00672">
    <property type="entry name" value="HAMP"/>
    <property type="match status" value="1"/>
</dbReference>
<dbReference type="Gene3D" id="3.30.565.10">
    <property type="entry name" value="Histidine kinase-like ATPase, C-terminal domain"/>
    <property type="match status" value="1"/>
</dbReference>
<dbReference type="Gene3D" id="6.10.340.10">
    <property type="match status" value="1"/>
</dbReference>
<dbReference type="EC" id="2.7.13.3" evidence="3"/>
<dbReference type="InterPro" id="IPR003594">
    <property type="entry name" value="HATPase_dom"/>
</dbReference>
<dbReference type="SMART" id="SM00387">
    <property type="entry name" value="HATPase_c"/>
    <property type="match status" value="1"/>
</dbReference>
<comment type="subcellular location">
    <subcellularLocation>
        <location evidence="2">Membrane</location>
    </subcellularLocation>
</comment>
<dbReference type="InterPro" id="IPR003661">
    <property type="entry name" value="HisK_dim/P_dom"/>
</dbReference>
<evidence type="ECO:0000256" key="9">
    <source>
        <dbReference type="ARBA" id="ARBA00023012"/>
    </source>
</evidence>